<keyword evidence="4 6" id="KW-1133">Transmembrane helix</keyword>
<gene>
    <name evidence="8" type="ORF">JQC93_18560</name>
</gene>
<keyword evidence="9" id="KW-1185">Reference proteome</keyword>
<evidence type="ECO:0000313" key="9">
    <source>
        <dbReference type="Proteomes" id="UP000809621"/>
    </source>
</evidence>
<evidence type="ECO:0000256" key="2">
    <source>
        <dbReference type="ARBA" id="ARBA00022475"/>
    </source>
</evidence>
<feature type="transmembrane region" description="Helical" evidence="6">
    <location>
        <begin position="104"/>
        <end position="125"/>
    </location>
</feature>
<keyword evidence="5 6" id="KW-0472">Membrane</keyword>
<protein>
    <submittedName>
        <fullName evidence="8">Type II secretion system F family protein</fullName>
    </submittedName>
</protein>
<dbReference type="EMBL" id="JAFEUM010000010">
    <property type="protein sequence ID" value="MBM7038386.1"/>
    <property type="molecule type" value="Genomic_DNA"/>
</dbReference>
<feature type="transmembrane region" description="Helical" evidence="6">
    <location>
        <begin position="249"/>
        <end position="265"/>
    </location>
</feature>
<comment type="caution">
    <text evidence="8">The sequence shown here is derived from an EMBL/GenBank/DDBJ whole genome shotgun (WGS) entry which is preliminary data.</text>
</comment>
<comment type="subcellular location">
    <subcellularLocation>
        <location evidence="1">Cell membrane</location>
        <topology evidence="1">Multi-pass membrane protein</topology>
    </subcellularLocation>
</comment>
<dbReference type="PANTHER" id="PTHR35007:SF2">
    <property type="entry name" value="PILUS ASSEMBLE PROTEIN"/>
    <property type="match status" value="1"/>
</dbReference>
<evidence type="ECO:0000259" key="7">
    <source>
        <dbReference type="Pfam" id="PF00482"/>
    </source>
</evidence>
<sequence>MEYLLLMVVGVVVLIYHWIQQRRGAKHKYLGDVVKARRVSSMTATADQAVDIRALTEKSRWQKLRDRIDNVGKQLGSMALIKVIVAIVLLAIAGNFINQSFLRLSPLLAILVTEILGLGYGLLWLQKREEKHFEETFPDALNMLASAVSAGESIMHAIGYVGTHLEGDVGKEFNVMYERLRIGETPDEVFRKACDRFPYPSFQFFVITLRANISRGGQLKDVINRINRVMFDARAMEKKKIALTSEARMSAKIVGSIPFIFLIFMQYMSPENYEYVMFNEAGRPILYYMLISEFIGMAIIWKLMRGAT</sequence>
<dbReference type="InterPro" id="IPR018076">
    <property type="entry name" value="T2SS_GspF_dom"/>
</dbReference>
<reference evidence="8 9" key="1">
    <citation type="submission" date="2021-02" db="EMBL/GenBank/DDBJ databases">
        <authorList>
            <person name="Park J.-S."/>
        </authorList>
    </citation>
    <scope>NUCLEOTIDE SEQUENCE [LARGE SCALE GENOMIC DNA]</scope>
    <source>
        <strain evidence="8 9">188UL20-2</strain>
    </source>
</reference>
<dbReference type="RefSeq" id="WP_205159838.1">
    <property type="nucleotide sequence ID" value="NZ_JAFEUM010000010.1"/>
</dbReference>
<feature type="domain" description="Type II secretion system protein GspF" evidence="7">
    <location>
        <begin position="141"/>
        <end position="265"/>
    </location>
</feature>
<organism evidence="8 9">
    <name type="scientific">Vibrio ulleungensis</name>
    <dbReference type="NCBI Taxonomy" id="2807619"/>
    <lineage>
        <taxon>Bacteria</taxon>
        <taxon>Pseudomonadati</taxon>
        <taxon>Pseudomonadota</taxon>
        <taxon>Gammaproteobacteria</taxon>
        <taxon>Vibrionales</taxon>
        <taxon>Vibrionaceae</taxon>
        <taxon>Vibrio</taxon>
    </lineage>
</organism>
<keyword evidence="3 6" id="KW-0812">Transmembrane</keyword>
<dbReference type="Proteomes" id="UP000809621">
    <property type="component" value="Unassembled WGS sequence"/>
</dbReference>
<feature type="transmembrane region" description="Helical" evidence="6">
    <location>
        <begin position="285"/>
        <end position="304"/>
    </location>
</feature>
<evidence type="ECO:0000256" key="4">
    <source>
        <dbReference type="ARBA" id="ARBA00022989"/>
    </source>
</evidence>
<name>A0ABS2HR72_9VIBR</name>
<evidence type="ECO:0000256" key="1">
    <source>
        <dbReference type="ARBA" id="ARBA00004651"/>
    </source>
</evidence>
<proteinExistence type="predicted"/>
<evidence type="ECO:0000313" key="8">
    <source>
        <dbReference type="EMBL" id="MBM7038386.1"/>
    </source>
</evidence>
<evidence type="ECO:0000256" key="6">
    <source>
        <dbReference type="SAM" id="Phobius"/>
    </source>
</evidence>
<dbReference type="Pfam" id="PF00482">
    <property type="entry name" value="T2SSF"/>
    <property type="match status" value="1"/>
</dbReference>
<feature type="transmembrane region" description="Helical" evidence="6">
    <location>
        <begin position="75"/>
        <end position="98"/>
    </location>
</feature>
<dbReference type="PANTHER" id="PTHR35007">
    <property type="entry name" value="INTEGRAL MEMBRANE PROTEIN-RELATED"/>
    <property type="match status" value="1"/>
</dbReference>
<evidence type="ECO:0000256" key="5">
    <source>
        <dbReference type="ARBA" id="ARBA00023136"/>
    </source>
</evidence>
<evidence type="ECO:0000256" key="3">
    <source>
        <dbReference type="ARBA" id="ARBA00022692"/>
    </source>
</evidence>
<accession>A0ABS2HR72</accession>
<keyword evidence="2" id="KW-1003">Cell membrane</keyword>